<dbReference type="SUPFAM" id="SSF51735">
    <property type="entry name" value="NAD(P)-binding Rossmann-fold domains"/>
    <property type="match status" value="1"/>
</dbReference>
<dbReference type="RefSeq" id="WP_263046951.1">
    <property type="nucleotide sequence ID" value="NZ_CP106738.1"/>
</dbReference>
<proteinExistence type="predicted"/>
<dbReference type="CDD" id="cd05300">
    <property type="entry name" value="2-Hacid_dh_1"/>
    <property type="match status" value="1"/>
</dbReference>
<dbReference type="Pfam" id="PF02826">
    <property type="entry name" value="2-Hacid_dh_C"/>
    <property type="match status" value="1"/>
</dbReference>
<feature type="domain" description="D-isomer specific 2-hydroxyacid dehydrogenase NAD-binding" evidence="3">
    <location>
        <begin position="113"/>
        <end position="286"/>
    </location>
</feature>
<evidence type="ECO:0000256" key="2">
    <source>
        <dbReference type="ARBA" id="ARBA00023027"/>
    </source>
</evidence>
<name>A0ABY6D6S9_9RHOB</name>
<organism evidence="4 5">
    <name type="scientific">Roseovarius pelagicus</name>
    <dbReference type="NCBI Taxonomy" id="2980108"/>
    <lineage>
        <taxon>Bacteria</taxon>
        <taxon>Pseudomonadati</taxon>
        <taxon>Pseudomonadota</taxon>
        <taxon>Alphaproteobacteria</taxon>
        <taxon>Rhodobacterales</taxon>
        <taxon>Roseobacteraceae</taxon>
        <taxon>Roseovarius</taxon>
    </lineage>
</organism>
<evidence type="ECO:0000259" key="3">
    <source>
        <dbReference type="Pfam" id="PF02826"/>
    </source>
</evidence>
<dbReference type="EMBL" id="CP106738">
    <property type="protein sequence ID" value="UXX81847.1"/>
    <property type="molecule type" value="Genomic_DNA"/>
</dbReference>
<dbReference type="Proteomes" id="UP001064087">
    <property type="component" value="Chromosome"/>
</dbReference>
<dbReference type="Gene3D" id="3.40.50.720">
    <property type="entry name" value="NAD(P)-binding Rossmann-like Domain"/>
    <property type="match status" value="2"/>
</dbReference>
<evidence type="ECO:0000313" key="5">
    <source>
        <dbReference type="Proteomes" id="UP001064087"/>
    </source>
</evidence>
<dbReference type="InterPro" id="IPR036291">
    <property type="entry name" value="NAD(P)-bd_dom_sf"/>
</dbReference>
<protein>
    <submittedName>
        <fullName evidence="4">D-2-hydroxyacid dehydrogenase</fullName>
    </submittedName>
</protein>
<gene>
    <name evidence="4" type="ORF">N7U68_12000</name>
</gene>
<keyword evidence="5" id="KW-1185">Reference proteome</keyword>
<accession>A0ABY6D6S9</accession>
<sequence length="323" mass="34503">MTDTPRILIHNSTTATMAKRLAEAAPDTTVATCESYEALPAMISDFRPDIVYGICFAGRQGFPREAVTGPGGPKWIAVGGSGVDHLRSWDTNRVTVTNSSGVASAMMAEYVFGTILHFTLDIPGLAADQAACRWDGSRLMQPLAVKTMLIVGLGHTGQAVAARAKAFGMHVIGTRARPTDMENVDEVHPSDALLDLMPRADFVIVCVPLLPATRGLIGAQTFAAMKPSAILVDVSRGGVVDGDALVNAIRGGAIAAAALDVFEPEPLPADHPIWGLDNVIVSPHCSAVYEGWNEASFELFLKNLERWRKGETLHNMVSPERGY</sequence>
<dbReference type="PANTHER" id="PTHR43333">
    <property type="entry name" value="2-HACID_DH_C DOMAIN-CONTAINING PROTEIN"/>
    <property type="match status" value="1"/>
</dbReference>
<dbReference type="InterPro" id="IPR006140">
    <property type="entry name" value="D-isomer_DH_NAD-bd"/>
</dbReference>
<reference evidence="4" key="1">
    <citation type="submission" date="2022-10" db="EMBL/GenBank/DDBJ databases">
        <title>Roseovarius pelagicus sp. nov., isolated from Arctic seawater.</title>
        <authorList>
            <person name="Hong Y.W."/>
            <person name="Hwang C.Y."/>
        </authorList>
    </citation>
    <scope>NUCLEOTIDE SEQUENCE</scope>
    <source>
        <strain evidence="4">HL-MP18</strain>
    </source>
</reference>
<evidence type="ECO:0000256" key="1">
    <source>
        <dbReference type="ARBA" id="ARBA00023002"/>
    </source>
</evidence>
<keyword evidence="2" id="KW-0520">NAD</keyword>
<dbReference type="PANTHER" id="PTHR43333:SF1">
    <property type="entry name" value="D-ISOMER SPECIFIC 2-HYDROXYACID DEHYDROGENASE NAD-BINDING DOMAIN-CONTAINING PROTEIN"/>
    <property type="match status" value="1"/>
</dbReference>
<evidence type="ECO:0000313" key="4">
    <source>
        <dbReference type="EMBL" id="UXX81847.1"/>
    </source>
</evidence>
<keyword evidence="1" id="KW-0560">Oxidoreductase</keyword>